<dbReference type="PANTHER" id="PTHR43085:SF1">
    <property type="entry name" value="PSEUDOURIDINE KINASE-RELATED"/>
    <property type="match status" value="1"/>
</dbReference>
<evidence type="ECO:0000313" key="7">
    <source>
        <dbReference type="EMBL" id="KAH9316625.1"/>
    </source>
</evidence>
<dbReference type="Proteomes" id="UP000824469">
    <property type="component" value="Unassembled WGS sequence"/>
</dbReference>
<dbReference type="AlphaFoldDB" id="A0AA38LCG4"/>
<feature type="non-terminal residue" evidence="7">
    <location>
        <position position="1"/>
    </location>
</feature>
<dbReference type="InterPro" id="IPR050306">
    <property type="entry name" value="PfkB_Carbo_kinase"/>
</dbReference>
<keyword evidence="2" id="KW-0808">Transferase</keyword>
<dbReference type="OMA" id="MGMKVDA"/>
<dbReference type="GO" id="GO:0006000">
    <property type="term" value="P:fructose metabolic process"/>
    <property type="evidence" value="ECO:0007669"/>
    <property type="project" value="TreeGrafter"/>
</dbReference>
<dbReference type="InterPro" id="IPR002173">
    <property type="entry name" value="Carboh/pur_kinase_PfkB_CS"/>
</dbReference>
<proteinExistence type="inferred from homology"/>
<evidence type="ECO:0000256" key="3">
    <source>
        <dbReference type="ARBA" id="ARBA00022741"/>
    </source>
</evidence>
<gene>
    <name evidence="7" type="ORF">KI387_025252</name>
</gene>
<evidence type="ECO:0000256" key="5">
    <source>
        <dbReference type="ARBA" id="ARBA00022840"/>
    </source>
</evidence>
<reference evidence="7 8" key="1">
    <citation type="journal article" date="2021" name="Nat. Plants">
        <title>The Taxus genome provides insights into paclitaxel biosynthesis.</title>
        <authorList>
            <person name="Xiong X."/>
            <person name="Gou J."/>
            <person name="Liao Q."/>
            <person name="Li Y."/>
            <person name="Zhou Q."/>
            <person name="Bi G."/>
            <person name="Li C."/>
            <person name="Du R."/>
            <person name="Wang X."/>
            <person name="Sun T."/>
            <person name="Guo L."/>
            <person name="Liang H."/>
            <person name="Lu P."/>
            <person name="Wu Y."/>
            <person name="Zhang Z."/>
            <person name="Ro D.K."/>
            <person name="Shang Y."/>
            <person name="Huang S."/>
            <person name="Yan J."/>
        </authorList>
    </citation>
    <scope>NUCLEOTIDE SEQUENCE [LARGE SCALE GENOMIC DNA]</scope>
    <source>
        <strain evidence="7">Ta-2019</strain>
    </source>
</reference>
<dbReference type="Pfam" id="PF00294">
    <property type="entry name" value="PfkB"/>
    <property type="match status" value="1"/>
</dbReference>
<dbReference type="InterPro" id="IPR011611">
    <property type="entry name" value="PfkB_dom"/>
</dbReference>
<organism evidence="7 8">
    <name type="scientific">Taxus chinensis</name>
    <name type="common">Chinese yew</name>
    <name type="synonym">Taxus wallichiana var. chinensis</name>
    <dbReference type="NCBI Taxonomy" id="29808"/>
    <lineage>
        <taxon>Eukaryota</taxon>
        <taxon>Viridiplantae</taxon>
        <taxon>Streptophyta</taxon>
        <taxon>Embryophyta</taxon>
        <taxon>Tracheophyta</taxon>
        <taxon>Spermatophyta</taxon>
        <taxon>Pinopsida</taxon>
        <taxon>Pinidae</taxon>
        <taxon>Conifers II</taxon>
        <taxon>Cupressales</taxon>
        <taxon>Taxaceae</taxon>
        <taxon>Taxus</taxon>
    </lineage>
</organism>
<dbReference type="InterPro" id="IPR029056">
    <property type="entry name" value="Ribokinase-like"/>
</dbReference>
<keyword evidence="4" id="KW-0418">Kinase</keyword>
<evidence type="ECO:0000256" key="1">
    <source>
        <dbReference type="ARBA" id="ARBA00010688"/>
    </source>
</evidence>
<keyword evidence="3" id="KW-0547">Nucleotide-binding</keyword>
<feature type="domain" description="Carbohydrate kinase PfkB" evidence="6">
    <location>
        <begin position="5"/>
        <end position="69"/>
    </location>
</feature>
<dbReference type="PROSITE" id="PS00584">
    <property type="entry name" value="PFKB_KINASES_2"/>
    <property type="match status" value="1"/>
</dbReference>
<dbReference type="GO" id="GO:0008865">
    <property type="term" value="F:fructokinase activity"/>
    <property type="evidence" value="ECO:0007669"/>
    <property type="project" value="TreeGrafter"/>
</dbReference>
<comment type="caution">
    <text evidence="7">The sequence shown here is derived from an EMBL/GenBank/DDBJ whole genome shotgun (WGS) entry which is preliminary data.</text>
</comment>
<dbReference type="SUPFAM" id="SSF53613">
    <property type="entry name" value="Ribokinase-like"/>
    <property type="match status" value="1"/>
</dbReference>
<dbReference type="PANTHER" id="PTHR43085">
    <property type="entry name" value="HEXOKINASE FAMILY MEMBER"/>
    <property type="match status" value="1"/>
</dbReference>
<sequence length="83" mass="8718">DFSGKVKGMKVKAVDTTGAGDAFIGGMLSQLANNLSLYQDEKQLREAVKFANACGALTVTERGAIPALPLRKAVLEALVQVLV</sequence>
<evidence type="ECO:0000256" key="4">
    <source>
        <dbReference type="ARBA" id="ARBA00022777"/>
    </source>
</evidence>
<keyword evidence="8" id="KW-1185">Reference proteome</keyword>
<keyword evidence="5" id="KW-0067">ATP-binding</keyword>
<evidence type="ECO:0000256" key="2">
    <source>
        <dbReference type="ARBA" id="ARBA00022679"/>
    </source>
</evidence>
<dbReference type="Gene3D" id="3.40.1190.20">
    <property type="match status" value="1"/>
</dbReference>
<evidence type="ECO:0000313" key="8">
    <source>
        <dbReference type="Proteomes" id="UP000824469"/>
    </source>
</evidence>
<dbReference type="GO" id="GO:0005829">
    <property type="term" value="C:cytosol"/>
    <property type="evidence" value="ECO:0007669"/>
    <property type="project" value="TreeGrafter"/>
</dbReference>
<accession>A0AA38LCG4</accession>
<dbReference type="GO" id="GO:0005524">
    <property type="term" value="F:ATP binding"/>
    <property type="evidence" value="ECO:0007669"/>
    <property type="project" value="UniProtKB-KW"/>
</dbReference>
<evidence type="ECO:0000259" key="6">
    <source>
        <dbReference type="Pfam" id="PF00294"/>
    </source>
</evidence>
<comment type="similarity">
    <text evidence="1">Belongs to the carbohydrate kinase PfkB family.</text>
</comment>
<protein>
    <recommendedName>
        <fullName evidence="6">Carbohydrate kinase PfkB domain-containing protein</fullName>
    </recommendedName>
</protein>
<name>A0AA38LCG4_TAXCH</name>
<dbReference type="EMBL" id="JAHRHJ020000005">
    <property type="protein sequence ID" value="KAH9316625.1"/>
    <property type="molecule type" value="Genomic_DNA"/>
</dbReference>